<organism evidence="1 2">
    <name type="scientific">Trifolium medium</name>
    <dbReference type="NCBI Taxonomy" id="97028"/>
    <lineage>
        <taxon>Eukaryota</taxon>
        <taxon>Viridiplantae</taxon>
        <taxon>Streptophyta</taxon>
        <taxon>Embryophyta</taxon>
        <taxon>Tracheophyta</taxon>
        <taxon>Spermatophyta</taxon>
        <taxon>Magnoliopsida</taxon>
        <taxon>eudicotyledons</taxon>
        <taxon>Gunneridae</taxon>
        <taxon>Pentapetalae</taxon>
        <taxon>rosids</taxon>
        <taxon>fabids</taxon>
        <taxon>Fabales</taxon>
        <taxon>Fabaceae</taxon>
        <taxon>Papilionoideae</taxon>
        <taxon>50 kb inversion clade</taxon>
        <taxon>NPAAA clade</taxon>
        <taxon>Hologalegina</taxon>
        <taxon>IRL clade</taxon>
        <taxon>Trifolieae</taxon>
        <taxon>Trifolium</taxon>
    </lineage>
</organism>
<reference evidence="1 2" key="1">
    <citation type="journal article" date="2018" name="Front. Plant Sci.">
        <title>Red Clover (Trifolium pratense) and Zigzag Clover (T. medium) - A Picture of Genomic Similarities and Differences.</title>
        <authorList>
            <person name="Dluhosova J."/>
            <person name="Istvanek J."/>
            <person name="Nedelnik J."/>
            <person name="Repkova J."/>
        </authorList>
    </citation>
    <scope>NUCLEOTIDE SEQUENCE [LARGE SCALE GENOMIC DNA]</scope>
    <source>
        <strain evidence="2">cv. 10/8</strain>
        <tissue evidence="1">Leaf</tissue>
    </source>
</reference>
<proteinExistence type="predicted"/>
<dbReference type="EMBL" id="LXQA010401814">
    <property type="protein sequence ID" value="MCI49477.1"/>
    <property type="molecule type" value="Genomic_DNA"/>
</dbReference>
<dbReference type="Proteomes" id="UP000265520">
    <property type="component" value="Unassembled WGS sequence"/>
</dbReference>
<protein>
    <submittedName>
        <fullName evidence="1">Uncharacterized protein</fullName>
    </submittedName>
</protein>
<keyword evidence="2" id="KW-1185">Reference proteome</keyword>
<accession>A0A392SM42</accession>
<evidence type="ECO:0000313" key="1">
    <source>
        <dbReference type="EMBL" id="MCI49477.1"/>
    </source>
</evidence>
<comment type="caution">
    <text evidence="1">The sequence shown here is derived from an EMBL/GenBank/DDBJ whole genome shotgun (WGS) entry which is preliminary data.</text>
</comment>
<name>A0A392SM42_9FABA</name>
<evidence type="ECO:0000313" key="2">
    <source>
        <dbReference type="Proteomes" id="UP000265520"/>
    </source>
</evidence>
<dbReference type="AlphaFoldDB" id="A0A392SM42"/>
<feature type="non-terminal residue" evidence="1">
    <location>
        <position position="1"/>
    </location>
</feature>
<sequence length="32" mass="3537">TRGGLKILALDDDGEVSSSMVNVVYPEVFRRI</sequence>